<dbReference type="EMBL" id="CAJPIN010063990">
    <property type="protein sequence ID" value="CAG2067144.1"/>
    <property type="molecule type" value="Genomic_DNA"/>
</dbReference>
<evidence type="ECO:0000313" key="4">
    <source>
        <dbReference type="Proteomes" id="UP001153148"/>
    </source>
</evidence>
<keyword evidence="1" id="KW-0677">Repeat</keyword>
<name>A0ABN7PJ40_TIMPD</name>
<comment type="caution">
    <text evidence="3">The sequence shown here is derived from an EMBL/GenBank/DDBJ whole genome shotgun (WGS) entry which is preliminary data.</text>
</comment>
<keyword evidence="2" id="KW-0802">TPR repeat</keyword>
<reference evidence="3" key="1">
    <citation type="submission" date="2021-03" db="EMBL/GenBank/DDBJ databases">
        <authorList>
            <person name="Tran Van P."/>
        </authorList>
    </citation>
    <scope>NUCLEOTIDE SEQUENCE</scope>
</reference>
<evidence type="ECO:0000313" key="3">
    <source>
        <dbReference type="EMBL" id="CAG2067144.1"/>
    </source>
</evidence>
<dbReference type="SUPFAM" id="SSF48452">
    <property type="entry name" value="TPR-like"/>
    <property type="match status" value="1"/>
</dbReference>
<dbReference type="Pfam" id="PF12569">
    <property type="entry name" value="NatA_aux_su"/>
    <property type="match status" value="1"/>
</dbReference>
<dbReference type="Gene3D" id="1.25.40.1040">
    <property type="match status" value="1"/>
</dbReference>
<protein>
    <submittedName>
        <fullName evidence="3">Uncharacterized protein</fullName>
    </submittedName>
</protein>
<keyword evidence="4" id="KW-1185">Reference proteome</keyword>
<dbReference type="PANTHER" id="PTHR22767">
    <property type="entry name" value="N-TERMINAL ACETYLTRANSFERASE-RELATED"/>
    <property type="match status" value="1"/>
</dbReference>
<dbReference type="Proteomes" id="UP001153148">
    <property type="component" value="Unassembled WGS sequence"/>
</dbReference>
<evidence type="ECO:0000256" key="1">
    <source>
        <dbReference type="ARBA" id="ARBA00022737"/>
    </source>
</evidence>
<dbReference type="InterPro" id="IPR011990">
    <property type="entry name" value="TPR-like_helical_dom_sf"/>
</dbReference>
<accession>A0ABN7PJ40</accession>
<evidence type="ECO:0000256" key="2">
    <source>
        <dbReference type="ARBA" id="ARBA00022803"/>
    </source>
</evidence>
<feature type="non-terminal residue" evidence="3">
    <location>
        <position position="300"/>
    </location>
</feature>
<proteinExistence type="predicted"/>
<dbReference type="PANTHER" id="PTHR22767:SF2">
    <property type="entry name" value="N(ALPHA)-ACETYLTRANSFERASE 15_16, ISOFORM A"/>
    <property type="match status" value="1"/>
</dbReference>
<dbReference type="InterPro" id="IPR021183">
    <property type="entry name" value="NatA_aux_su"/>
</dbReference>
<gene>
    <name evidence="3" type="ORF">TPAB3V08_LOCUS14087</name>
</gene>
<sequence>METWGETLRCRNTANLTITIGLCVVKQENLDLLCGYVYFNKTYLASVTAWSKALLLQWQYSVSCPAGNTVYHVLQATQCIMSCRQHSNTVYHVLQATKYIMSCRQHSVSCPAGNTVYHVHQETLVCHSCLTCKLYLQLKRYEDAERVYKELLLRNPENTLYYDKLQQAQQLSSTDDKLSMFTLYQELFPRAQAPRRLPLNFASGEQFTKLVDRYLRQGLHKGVPPLFVDLRSLYKDPEKVIIIQRLVLQYIDALKKVGRFSEKDAEKEPASALLWAYYYLAQHFDFLGDTDKALTYIDAA</sequence>
<organism evidence="3 4">
    <name type="scientific">Timema podura</name>
    <name type="common">Walking stick</name>
    <dbReference type="NCBI Taxonomy" id="61482"/>
    <lineage>
        <taxon>Eukaryota</taxon>
        <taxon>Metazoa</taxon>
        <taxon>Ecdysozoa</taxon>
        <taxon>Arthropoda</taxon>
        <taxon>Hexapoda</taxon>
        <taxon>Insecta</taxon>
        <taxon>Pterygota</taxon>
        <taxon>Neoptera</taxon>
        <taxon>Polyneoptera</taxon>
        <taxon>Phasmatodea</taxon>
        <taxon>Timematodea</taxon>
        <taxon>Timematoidea</taxon>
        <taxon>Timematidae</taxon>
        <taxon>Timema</taxon>
    </lineage>
</organism>